<keyword evidence="2" id="KW-0378">Hydrolase</keyword>
<dbReference type="InterPro" id="IPR007253">
    <property type="entry name" value="Cell_wall-bd_2"/>
</dbReference>
<evidence type="ECO:0000256" key="4">
    <source>
        <dbReference type="SAM" id="MobiDB-lite"/>
    </source>
</evidence>
<feature type="region of interest" description="Disordered" evidence="4">
    <location>
        <begin position="38"/>
        <end position="77"/>
    </location>
</feature>
<keyword evidence="3" id="KW-0326">Glycosidase</keyword>
<evidence type="ECO:0000256" key="1">
    <source>
        <dbReference type="ARBA" id="ARBA00010646"/>
    </source>
</evidence>
<feature type="chain" id="PRO_5045180944" evidence="5">
    <location>
        <begin position="33"/>
        <end position="721"/>
    </location>
</feature>
<sequence length="721" mass="76943">MPENRFAGRRLLALSLGAALVMPLAATAPAMASTAIPTAPSVSSSATASPSPTESSNPVAPQTPEPASTPSVASSAAKAIEEGLAQKTDLSAEERVSLASLALDALDRDFIDATMGQGQKRIDESGDPTAPTLAELATLAQEVAAGTEQNLDLAVPGSLEDLRTWRPPGTLGIDVSHHQGTVDWKQAYNNGARFGYIKATQSWPTSLFKDPKFNTNYAASGSAGVIRGAYHFAMPAHSSGATQAKEFLANGGGWTADGKTMPPLLDIEWNPYKKKDYPQGKGDVCYGMSPAQMVTWIKSFGNTVKASTGRLPMIYTAQSWWDKCTGDSEAFKYWPLHVSVFPTSDTSTKNPRELPEGWKTFNVWQYSSNSNLIGNSKNVDANVWNGNLTSLQDFAKNTRSTPYKMVTSYLGDMDVWPTRLDPVRLAGANRYGTPIAISKRTFPRGTSTVVVASGENFPDALSASPLATLNNAPLLLTKKDSLPSEVASEIRRLSPKKIIVVGGPSAVSSRTATSLKKFATVERVAGKTRYGTSAAVSAKWSSSKKVFVATGLRYEDALPLAAVAANNEAPMVLSSKKYAPSETLLELKRLKPSAIYLAGGEFAISKAAENQIRRAVPTAKIIRYGGANRYETSALIAEKFWPRGSQRQFIATGNGYPDGLTGAVAAGYNDAPLLLAKKTCLPAPIASAQAWMRGWTNVLIGGPLVLDSTVVYKEDGNLNRC</sequence>
<evidence type="ECO:0000256" key="2">
    <source>
        <dbReference type="ARBA" id="ARBA00022801"/>
    </source>
</evidence>
<dbReference type="Pfam" id="PF04122">
    <property type="entry name" value="CW_binding_2"/>
    <property type="match status" value="3"/>
</dbReference>
<keyword evidence="5" id="KW-0732">Signal</keyword>
<dbReference type="PROSITE" id="PS51904">
    <property type="entry name" value="GLYCOSYL_HYDROL_F25_2"/>
    <property type="match status" value="1"/>
</dbReference>
<name>A0ABV9MKV1_9MICC</name>
<feature type="compositionally biased region" description="Low complexity" evidence="4">
    <location>
        <begin position="65"/>
        <end position="77"/>
    </location>
</feature>
<dbReference type="PANTHER" id="PTHR34135:SF2">
    <property type="entry name" value="LYSOZYME"/>
    <property type="match status" value="1"/>
</dbReference>
<accession>A0ABV9MKV1</accession>
<dbReference type="Pfam" id="PF01183">
    <property type="entry name" value="Glyco_hydro_25"/>
    <property type="match status" value="1"/>
</dbReference>
<dbReference type="InterPro" id="IPR018077">
    <property type="entry name" value="Glyco_hydro_fam25_subgr"/>
</dbReference>
<evidence type="ECO:0000313" key="6">
    <source>
        <dbReference type="EMBL" id="MFC4716230.1"/>
    </source>
</evidence>
<evidence type="ECO:0000313" key="7">
    <source>
        <dbReference type="Proteomes" id="UP001595884"/>
    </source>
</evidence>
<dbReference type="EMBL" id="JBHSHE010000037">
    <property type="protein sequence ID" value="MFC4716230.1"/>
    <property type="molecule type" value="Genomic_DNA"/>
</dbReference>
<dbReference type="Gene3D" id="3.20.20.80">
    <property type="entry name" value="Glycosidases"/>
    <property type="match status" value="1"/>
</dbReference>
<feature type="compositionally biased region" description="Low complexity" evidence="4">
    <location>
        <begin position="38"/>
        <end position="56"/>
    </location>
</feature>
<dbReference type="Proteomes" id="UP001595884">
    <property type="component" value="Unassembled WGS sequence"/>
</dbReference>
<dbReference type="InterPro" id="IPR002053">
    <property type="entry name" value="Glyco_hydro_25"/>
</dbReference>
<dbReference type="PANTHER" id="PTHR34135">
    <property type="entry name" value="LYSOZYME"/>
    <property type="match status" value="1"/>
</dbReference>
<gene>
    <name evidence="6" type="ORF">ACFO7V_08770</name>
</gene>
<comment type="similarity">
    <text evidence="1">Belongs to the glycosyl hydrolase 25 family.</text>
</comment>
<protein>
    <submittedName>
        <fullName evidence="6">Cell wall-binding repeat-containing protein</fullName>
    </submittedName>
</protein>
<comment type="caution">
    <text evidence="6">The sequence shown here is derived from an EMBL/GenBank/DDBJ whole genome shotgun (WGS) entry which is preliminary data.</text>
</comment>
<proteinExistence type="inferred from homology"/>
<dbReference type="RefSeq" id="WP_346060117.1">
    <property type="nucleotide sequence ID" value="NZ_BAAAVQ010000073.1"/>
</dbReference>
<dbReference type="InterPro" id="IPR017853">
    <property type="entry name" value="GH"/>
</dbReference>
<reference evidence="7" key="1">
    <citation type="journal article" date="2019" name="Int. J. Syst. Evol. Microbiol.">
        <title>The Global Catalogue of Microorganisms (GCM) 10K type strain sequencing project: providing services to taxonomists for standard genome sequencing and annotation.</title>
        <authorList>
            <consortium name="The Broad Institute Genomics Platform"/>
            <consortium name="The Broad Institute Genome Sequencing Center for Infectious Disease"/>
            <person name="Wu L."/>
            <person name="Ma J."/>
        </authorList>
    </citation>
    <scope>NUCLEOTIDE SEQUENCE [LARGE SCALE GENOMIC DNA]</scope>
    <source>
        <strain evidence="7">CGMCC 1.12849</strain>
    </source>
</reference>
<keyword evidence="7" id="KW-1185">Reference proteome</keyword>
<evidence type="ECO:0000256" key="3">
    <source>
        <dbReference type="ARBA" id="ARBA00023295"/>
    </source>
</evidence>
<evidence type="ECO:0000256" key="5">
    <source>
        <dbReference type="SAM" id="SignalP"/>
    </source>
</evidence>
<dbReference type="SUPFAM" id="SSF51445">
    <property type="entry name" value="(Trans)glycosidases"/>
    <property type="match status" value="1"/>
</dbReference>
<feature type="signal peptide" evidence="5">
    <location>
        <begin position="1"/>
        <end position="32"/>
    </location>
</feature>
<organism evidence="6 7">
    <name type="scientific">Glutamicibacter bergerei</name>
    <dbReference type="NCBI Taxonomy" id="256702"/>
    <lineage>
        <taxon>Bacteria</taxon>
        <taxon>Bacillati</taxon>
        <taxon>Actinomycetota</taxon>
        <taxon>Actinomycetes</taxon>
        <taxon>Micrococcales</taxon>
        <taxon>Micrococcaceae</taxon>
        <taxon>Glutamicibacter</taxon>
    </lineage>
</organism>
<dbReference type="SMART" id="SM00641">
    <property type="entry name" value="Glyco_25"/>
    <property type="match status" value="1"/>
</dbReference>
<dbReference type="Gene3D" id="3.40.50.12090">
    <property type="match status" value="2"/>
</dbReference>